<reference evidence="3" key="1">
    <citation type="journal article" date="2018" name="Nat. Microbiol.">
        <title>Leveraging single-cell genomics to expand the fungal tree of life.</title>
        <authorList>
            <person name="Ahrendt S.R."/>
            <person name="Quandt C.A."/>
            <person name="Ciobanu D."/>
            <person name="Clum A."/>
            <person name="Salamov A."/>
            <person name="Andreopoulos B."/>
            <person name="Cheng J.F."/>
            <person name="Woyke T."/>
            <person name="Pelin A."/>
            <person name="Henrissat B."/>
            <person name="Reynolds N.K."/>
            <person name="Benny G.L."/>
            <person name="Smith M.E."/>
            <person name="James T.Y."/>
            <person name="Grigoriev I.V."/>
        </authorList>
    </citation>
    <scope>NUCLEOTIDE SEQUENCE [LARGE SCALE GENOMIC DNA]</scope>
    <source>
        <strain evidence="3">CSF55</strain>
    </source>
</reference>
<proteinExistence type="predicted"/>
<feature type="transmembrane region" description="Helical" evidence="1">
    <location>
        <begin position="93"/>
        <end position="116"/>
    </location>
</feature>
<dbReference type="Proteomes" id="UP000281549">
    <property type="component" value="Unassembled WGS sequence"/>
</dbReference>
<keyword evidence="1" id="KW-1133">Transmembrane helix</keyword>
<feature type="non-terminal residue" evidence="2">
    <location>
        <position position="1"/>
    </location>
</feature>
<protein>
    <submittedName>
        <fullName evidence="2">Uncharacterized protein</fullName>
    </submittedName>
</protein>
<organism evidence="2 3">
    <name type="scientific">Rozella allomycis (strain CSF55)</name>
    <dbReference type="NCBI Taxonomy" id="988480"/>
    <lineage>
        <taxon>Eukaryota</taxon>
        <taxon>Fungi</taxon>
        <taxon>Fungi incertae sedis</taxon>
        <taxon>Cryptomycota</taxon>
        <taxon>Cryptomycota incertae sedis</taxon>
        <taxon>Rozella</taxon>
    </lineage>
</organism>
<feature type="transmembrane region" description="Helical" evidence="1">
    <location>
        <begin position="152"/>
        <end position="169"/>
    </location>
</feature>
<evidence type="ECO:0000256" key="1">
    <source>
        <dbReference type="SAM" id="Phobius"/>
    </source>
</evidence>
<gene>
    <name evidence="2" type="ORF">ROZALSC1DRAFT_26124</name>
</gene>
<name>A0A4P9Y968_ROZAC</name>
<keyword evidence="1" id="KW-0472">Membrane</keyword>
<dbReference type="EMBL" id="ML007901">
    <property type="protein sequence ID" value="RKP15726.1"/>
    <property type="molecule type" value="Genomic_DNA"/>
</dbReference>
<keyword evidence="1" id="KW-0812">Transmembrane</keyword>
<dbReference type="AlphaFoldDB" id="A0A4P9Y968"/>
<accession>A0A4P9Y968</accession>
<evidence type="ECO:0000313" key="3">
    <source>
        <dbReference type="Proteomes" id="UP000281549"/>
    </source>
</evidence>
<evidence type="ECO:0000313" key="2">
    <source>
        <dbReference type="EMBL" id="RKP15726.1"/>
    </source>
</evidence>
<sequence length="170" mass="17845">LISDDEGKGELVSFGTGAVDVVAVVVVSTTCVFRADDGVPIDSVATTVEESLSLPSYDVSVDLSTAEAGELVIEGIIVGAASVSVELELINGLLALTAGILLVATSVAVAVVEMLLVVAFTERRRTKAVASCIYANLLRIMDAFLFANVKLIFNLSLWYTTLVSIFCRLG</sequence>